<keyword evidence="5" id="KW-0443">Lipid metabolism</keyword>
<dbReference type="PANTHER" id="PTHR43647">
    <property type="entry name" value="DEHYDROGENASE"/>
    <property type="match status" value="1"/>
</dbReference>
<keyword evidence="9" id="KW-1185">Reference proteome</keyword>
<dbReference type="Proteomes" id="UP000824998">
    <property type="component" value="Unassembled WGS sequence"/>
</dbReference>
<keyword evidence="3" id="KW-0752">Steroid biosynthesis</keyword>
<dbReference type="GO" id="GO:0006696">
    <property type="term" value="P:ergosterol biosynthetic process"/>
    <property type="evidence" value="ECO:0007669"/>
    <property type="project" value="TreeGrafter"/>
</dbReference>
<evidence type="ECO:0008006" key="10">
    <source>
        <dbReference type="Google" id="ProtNLM"/>
    </source>
</evidence>
<evidence type="ECO:0000256" key="5">
    <source>
        <dbReference type="ARBA" id="ARBA00023098"/>
    </source>
</evidence>
<dbReference type="AlphaFoldDB" id="A0A9P8C8R3"/>
<evidence type="ECO:0000256" key="6">
    <source>
        <dbReference type="ARBA" id="ARBA00023593"/>
    </source>
</evidence>
<proteinExistence type="inferred from homology"/>
<dbReference type="PANTHER" id="PTHR43647:SF1">
    <property type="entry name" value="3-KETO-STEROID REDUCTASE ERG27"/>
    <property type="match status" value="1"/>
</dbReference>
<evidence type="ECO:0000256" key="4">
    <source>
        <dbReference type="ARBA" id="ARBA00023002"/>
    </source>
</evidence>
<evidence type="ECO:0000256" key="1">
    <source>
        <dbReference type="ARBA" id="ARBA00022516"/>
    </source>
</evidence>
<keyword evidence="4" id="KW-0560">Oxidoreductase</keyword>
<evidence type="ECO:0000256" key="2">
    <source>
        <dbReference type="ARBA" id="ARBA00022857"/>
    </source>
</evidence>
<reference evidence="8" key="1">
    <citation type="journal article" date="2021" name="IMA Fungus">
        <title>Genomic characterization of three marine fungi, including Emericellopsis atlantica sp. nov. with signatures of a generalist lifestyle and marine biomass degradation.</title>
        <authorList>
            <person name="Hagestad O.C."/>
            <person name="Hou L."/>
            <person name="Andersen J.H."/>
            <person name="Hansen E.H."/>
            <person name="Altermark B."/>
            <person name="Li C."/>
            <person name="Kuhnert E."/>
            <person name="Cox R.J."/>
            <person name="Crous P.W."/>
            <person name="Spatafora J.W."/>
            <person name="Lail K."/>
            <person name="Amirebrahimi M."/>
            <person name="Lipzen A."/>
            <person name="Pangilinan J."/>
            <person name="Andreopoulos W."/>
            <person name="Hayes R.D."/>
            <person name="Ng V."/>
            <person name="Grigoriev I.V."/>
            <person name="Jackson S.A."/>
            <person name="Sutton T.D.S."/>
            <person name="Dobson A.D.W."/>
            <person name="Rama T."/>
        </authorList>
    </citation>
    <scope>NUCLEOTIDE SEQUENCE</scope>
    <source>
        <strain evidence="8">TRa018bII</strain>
    </source>
</reference>
<gene>
    <name evidence="8" type="ORF">BJ875DRAFT_456744</name>
</gene>
<dbReference type="InterPro" id="IPR036291">
    <property type="entry name" value="NAD(P)-bd_dom_sf"/>
</dbReference>
<organism evidence="8 9">
    <name type="scientific">Amylocarpus encephaloides</name>
    <dbReference type="NCBI Taxonomy" id="45428"/>
    <lineage>
        <taxon>Eukaryota</taxon>
        <taxon>Fungi</taxon>
        <taxon>Dikarya</taxon>
        <taxon>Ascomycota</taxon>
        <taxon>Pezizomycotina</taxon>
        <taxon>Leotiomycetes</taxon>
        <taxon>Helotiales</taxon>
        <taxon>Helotiales incertae sedis</taxon>
        <taxon>Amylocarpus</taxon>
    </lineage>
</organism>
<dbReference type="SUPFAM" id="SSF51735">
    <property type="entry name" value="NAD(P)-binding Rossmann-fold domains"/>
    <property type="match status" value="1"/>
</dbReference>
<keyword evidence="1" id="KW-0444">Lipid biosynthesis</keyword>
<dbReference type="GO" id="GO:0005789">
    <property type="term" value="C:endoplasmic reticulum membrane"/>
    <property type="evidence" value="ECO:0007669"/>
    <property type="project" value="TreeGrafter"/>
</dbReference>
<sequence>MGLSPWETSDSQLFALITGANSGLGYSIAARLIDEFITSPTTPPKKHLILILCTRSPLKTRFTISKLRAHLRILVESSSFAKKLRAKAKAEGKEYRWEDGVQRVHFLGVEVDFCDLKSVYAIADKLVNRTVGNPEATNMDGGKLPYGSPGTHSYSDKIQQDRWALSQTPGSIGTQRSWGWGLSGIRLPRIDVIILSAGIGGWTGINWPMAIRDVIFDTIEAVTWPKFKVADIGALTRSQSSYKSATSSDEGKQEKPDEPPLGQVFCSNVFGHYILAHELMPLLSRPASSTSKHGGKIVWVSSIEAQEEHLSLDDIQGLRSSHPYEDSKRLTDVMSLTAELPSVSRIVAPYFDPSKTITGAKAIKNTREDEDLPNVKPRIYLTHPGIFASDILPLPSFLVAIYKLVFLFVRWLGSPWHPIEGYKAAVAPTWLALTDAEILNDLEENGSERAKWGSATDRDGEERVMKTEVAGWGWHGHVEEVEENKIGRKRDAVNVTKEARENFEVLGAQCWTQMEELRNTWEDVLGVKNTDYSS</sequence>
<keyword evidence="2" id="KW-0521">NADP</keyword>
<dbReference type="GO" id="GO:0005741">
    <property type="term" value="C:mitochondrial outer membrane"/>
    <property type="evidence" value="ECO:0007669"/>
    <property type="project" value="TreeGrafter"/>
</dbReference>
<feature type="compositionally biased region" description="Basic and acidic residues" evidence="7">
    <location>
        <begin position="249"/>
        <end position="258"/>
    </location>
</feature>
<evidence type="ECO:0000313" key="8">
    <source>
        <dbReference type="EMBL" id="KAG9236356.1"/>
    </source>
</evidence>
<dbReference type="EMBL" id="MU251409">
    <property type="protein sequence ID" value="KAG9236356.1"/>
    <property type="molecule type" value="Genomic_DNA"/>
</dbReference>
<dbReference type="Gene3D" id="3.40.50.720">
    <property type="entry name" value="NAD(P)-binding Rossmann-like Domain"/>
    <property type="match status" value="1"/>
</dbReference>
<dbReference type="GO" id="GO:0000253">
    <property type="term" value="F:3-beta-hydroxysteroid 3-dehydrogenase (NADP+) activity"/>
    <property type="evidence" value="ECO:0007669"/>
    <property type="project" value="TreeGrafter"/>
</dbReference>
<dbReference type="OrthoDB" id="9989144at2759"/>
<protein>
    <recommendedName>
        <fullName evidence="10">3-keto-steroid reductase</fullName>
    </recommendedName>
</protein>
<evidence type="ECO:0000313" key="9">
    <source>
        <dbReference type="Proteomes" id="UP000824998"/>
    </source>
</evidence>
<dbReference type="GO" id="GO:0005811">
    <property type="term" value="C:lipid droplet"/>
    <property type="evidence" value="ECO:0007669"/>
    <property type="project" value="TreeGrafter"/>
</dbReference>
<comment type="similarity">
    <text evidence="6">Belongs to the short-chain dehydrogenases/reductases (SDR) family. ERG27 subfamily.</text>
</comment>
<accession>A0A9P8C8R3</accession>
<name>A0A9P8C8R3_9HELO</name>
<feature type="region of interest" description="Disordered" evidence="7">
    <location>
        <begin position="240"/>
        <end position="260"/>
    </location>
</feature>
<dbReference type="InterPro" id="IPR051593">
    <property type="entry name" value="Ergosterol_Biosynth_ERG27"/>
</dbReference>
<evidence type="ECO:0000256" key="3">
    <source>
        <dbReference type="ARBA" id="ARBA00022955"/>
    </source>
</evidence>
<evidence type="ECO:0000256" key="7">
    <source>
        <dbReference type="SAM" id="MobiDB-lite"/>
    </source>
</evidence>
<comment type="caution">
    <text evidence="8">The sequence shown here is derived from an EMBL/GenBank/DDBJ whole genome shotgun (WGS) entry which is preliminary data.</text>
</comment>